<name>A0A550I792_9FLAO</name>
<sequence length="182" mass="20788">MKTRVAILRGINVGGKRKVLMKDLIKLMQDLEFDEATTYIQSGNIIFKSNLPEPEIENKLENAIAEKYGFKVPVIVRSNEELSKAVSANPFLNTKTDRSNLHLTFLKTTPDPELLKELNSKEYDPDSFVAIGKNVFIHCQNKYHQSILSNNFFEKMLGVQATTRNWKTVNKLLELSKSTQKL</sequence>
<dbReference type="Gene3D" id="3.30.70.1260">
    <property type="entry name" value="bacterial protein sp0830 like"/>
    <property type="match status" value="1"/>
</dbReference>
<comment type="caution">
    <text evidence="1">The sequence shown here is derived from an EMBL/GenBank/DDBJ whole genome shotgun (WGS) entry which is preliminary data.</text>
</comment>
<evidence type="ECO:0000313" key="2">
    <source>
        <dbReference type="Proteomes" id="UP000315131"/>
    </source>
</evidence>
<dbReference type="PANTHER" id="PTHR36439:SF1">
    <property type="entry name" value="DUF1697 DOMAIN-CONTAINING PROTEIN"/>
    <property type="match status" value="1"/>
</dbReference>
<dbReference type="Proteomes" id="UP000315131">
    <property type="component" value="Unassembled WGS sequence"/>
</dbReference>
<gene>
    <name evidence="1" type="ORF">FGM01_02830</name>
</gene>
<dbReference type="Gene3D" id="3.30.70.1280">
    <property type="entry name" value="SP0830-like domains"/>
    <property type="match status" value="1"/>
</dbReference>
<accession>A0A550I792</accession>
<dbReference type="PIRSF" id="PIRSF008502">
    <property type="entry name" value="UCP008502"/>
    <property type="match status" value="1"/>
</dbReference>
<organism evidence="1 2">
    <name type="scientific">Christiangramia sabulilitoris</name>
    <dbReference type="NCBI Taxonomy" id="2583991"/>
    <lineage>
        <taxon>Bacteria</taxon>
        <taxon>Pseudomonadati</taxon>
        <taxon>Bacteroidota</taxon>
        <taxon>Flavobacteriia</taxon>
        <taxon>Flavobacteriales</taxon>
        <taxon>Flavobacteriaceae</taxon>
        <taxon>Christiangramia</taxon>
    </lineage>
</organism>
<dbReference type="RefSeq" id="WP_143409623.1">
    <property type="nucleotide sequence ID" value="NZ_VHSF01000001.1"/>
</dbReference>
<protein>
    <submittedName>
        <fullName evidence="1">DUF1697 domain-containing protein</fullName>
    </submittedName>
</protein>
<dbReference type="EMBL" id="VHSF01000001">
    <property type="protein sequence ID" value="TRO66844.1"/>
    <property type="molecule type" value="Genomic_DNA"/>
</dbReference>
<reference evidence="1 2" key="1">
    <citation type="submission" date="2019-06" db="EMBL/GenBank/DDBJ databases">
        <title>Gramella sabulilitoris sp. nov., isolated from a marine sand.</title>
        <authorList>
            <person name="Yoon J.-H."/>
        </authorList>
    </citation>
    <scope>NUCLEOTIDE SEQUENCE [LARGE SCALE GENOMIC DNA]</scope>
    <source>
        <strain evidence="1 2">HSMS-1</strain>
    </source>
</reference>
<dbReference type="OrthoDB" id="9806494at2"/>
<dbReference type="Pfam" id="PF08002">
    <property type="entry name" value="DUF1697"/>
    <property type="match status" value="1"/>
</dbReference>
<dbReference type="InterPro" id="IPR012545">
    <property type="entry name" value="DUF1697"/>
</dbReference>
<dbReference type="SUPFAM" id="SSF160379">
    <property type="entry name" value="SP0830-like"/>
    <property type="match status" value="1"/>
</dbReference>
<dbReference type="PANTHER" id="PTHR36439">
    <property type="entry name" value="BLL4334 PROTEIN"/>
    <property type="match status" value="1"/>
</dbReference>
<dbReference type="AlphaFoldDB" id="A0A550I792"/>
<keyword evidence="2" id="KW-1185">Reference proteome</keyword>
<proteinExistence type="predicted"/>
<evidence type="ECO:0000313" key="1">
    <source>
        <dbReference type="EMBL" id="TRO66844.1"/>
    </source>
</evidence>